<dbReference type="SUPFAM" id="SSF48371">
    <property type="entry name" value="ARM repeat"/>
    <property type="match status" value="1"/>
</dbReference>
<dbReference type="RefSeq" id="WP_377771905.1">
    <property type="nucleotide sequence ID" value="NZ_JBHUOQ010000001.1"/>
</dbReference>
<evidence type="ECO:0000313" key="1">
    <source>
        <dbReference type="EMBL" id="MFD2829684.1"/>
    </source>
</evidence>
<keyword evidence="2" id="KW-1185">Reference proteome</keyword>
<name>A0ABW5WTL0_9STAP</name>
<dbReference type="Gene3D" id="1.25.40.290">
    <property type="entry name" value="ARM repeat domains"/>
    <property type="match status" value="1"/>
</dbReference>
<comment type="caution">
    <text evidence="1">The sequence shown here is derived from an EMBL/GenBank/DDBJ whole genome shotgun (WGS) entry which is preliminary data.</text>
</comment>
<gene>
    <name evidence="1" type="ORF">ACFSX4_04330</name>
</gene>
<evidence type="ECO:0000313" key="2">
    <source>
        <dbReference type="Proteomes" id="UP001597519"/>
    </source>
</evidence>
<dbReference type="InterPro" id="IPR016024">
    <property type="entry name" value="ARM-type_fold"/>
</dbReference>
<protein>
    <submittedName>
        <fullName evidence="1">DNA alkylation repair protein</fullName>
    </submittedName>
</protein>
<accession>A0ABW5WTL0</accession>
<dbReference type="InterPro" id="IPR014825">
    <property type="entry name" value="DNA_alkylation"/>
</dbReference>
<organism evidence="1 2">
    <name type="scientific">Corticicoccus populi</name>
    <dbReference type="NCBI Taxonomy" id="1812821"/>
    <lineage>
        <taxon>Bacteria</taxon>
        <taxon>Bacillati</taxon>
        <taxon>Bacillota</taxon>
        <taxon>Bacilli</taxon>
        <taxon>Bacillales</taxon>
        <taxon>Staphylococcaceae</taxon>
        <taxon>Corticicoccus</taxon>
    </lineage>
</organism>
<dbReference type="Proteomes" id="UP001597519">
    <property type="component" value="Unassembled WGS sequence"/>
</dbReference>
<dbReference type="EMBL" id="JBHUOQ010000001">
    <property type="protein sequence ID" value="MFD2829684.1"/>
    <property type="molecule type" value="Genomic_DNA"/>
</dbReference>
<dbReference type="Pfam" id="PF08713">
    <property type="entry name" value="DNA_alkylation"/>
    <property type="match status" value="1"/>
</dbReference>
<reference evidence="2" key="1">
    <citation type="journal article" date="2019" name="Int. J. Syst. Evol. Microbiol.">
        <title>The Global Catalogue of Microorganisms (GCM) 10K type strain sequencing project: providing services to taxonomists for standard genome sequencing and annotation.</title>
        <authorList>
            <consortium name="The Broad Institute Genomics Platform"/>
            <consortium name="The Broad Institute Genome Sequencing Center for Infectious Disease"/>
            <person name="Wu L."/>
            <person name="Ma J."/>
        </authorList>
    </citation>
    <scope>NUCLEOTIDE SEQUENCE [LARGE SCALE GENOMIC DNA]</scope>
    <source>
        <strain evidence="2">KCTC 33575</strain>
    </source>
</reference>
<sequence length="378" mass="43483">MADLLKDKYNDTSVRKLALSVKDVYPSFEVERFVNDTIDNTWQELSLKARMRRITLNLGKYLPSDYEEALSVIDAVIKNLPADLNDFTLMYFPDFVEVFGLDEHHWNLSMAALERYTSSSSAEFAVRPFITNYEERMMAQMAVWAKHDSAHVRRLASEGCRPSLPWGQALTSFKKDPTPILGILEELKKDPSLYVRKSVANNLNDISKTHPELVAGIARDWYGENEHTDWIIKHACRTLLKNGNRDVLSIFGFLDSRHVTVNDFKLDSTSIAIGDRITFSFDIEAEKETKIRMEYAVYYVKANGKRNRKIFQISEISLKENEKKHYIKKHSFADMSTRKHYSGLHAVTLIVNGVEQGTLDFDVRSEQPVRTETLIDSI</sequence>
<proteinExistence type="predicted"/>